<reference evidence="2 3" key="1">
    <citation type="submission" date="2019-03" db="EMBL/GenBank/DDBJ databases">
        <title>First draft genome of Liparis tanakae, snailfish: a comprehensive survey of snailfish specific genes.</title>
        <authorList>
            <person name="Kim W."/>
            <person name="Song I."/>
            <person name="Jeong J.-H."/>
            <person name="Kim D."/>
            <person name="Kim S."/>
            <person name="Ryu S."/>
            <person name="Song J.Y."/>
            <person name="Lee S.K."/>
        </authorList>
    </citation>
    <scope>NUCLEOTIDE SEQUENCE [LARGE SCALE GENOMIC DNA]</scope>
    <source>
        <tissue evidence="2">Muscle</tissue>
    </source>
</reference>
<dbReference type="OrthoDB" id="8936163at2759"/>
<keyword evidence="1" id="KW-1133">Transmembrane helix</keyword>
<accession>A0A4Z2HAB3</accession>
<dbReference type="Proteomes" id="UP000314294">
    <property type="component" value="Unassembled WGS sequence"/>
</dbReference>
<gene>
    <name evidence="2" type="ORF">EYF80_026975</name>
</gene>
<keyword evidence="3" id="KW-1185">Reference proteome</keyword>
<protein>
    <submittedName>
        <fullName evidence="2">Uncharacterized protein</fullName>
    </submittedName>
</protein>
<keyword evidence="1" id="KW-0472">Membrane</keyword>
<name>A0A4Z2HAB3_9TELE</name>
<dbReference type="EMBL" id="SRLO01000286">
    <property type="protein sequence ID" value="TNN62749.1"/>
    <property type="molecule type" value="Genomic_DNA"/>
</dbReference>
<organism evidence="2 3">
    <name type="scientific">Liparis tanakae</name>
    <name type="common">Tanaka's snailfish</name>
    <dbReference type="NCBI Taxonomy" id="230148"/>
    <lineage>
        <taxon>Eukaryota</taxon>
        <taxon>Metazoa</taxon>
        <taxon>Chordata</taxon>
        <taxon>Craniata</taxon>
        <taxon>Vertebrata</taxon>
        <taxon>Euteleostomi</taxon>
        <taxon>Actinopterygii</taxon>
        <taxon>Neopterygii</taxon>
        <taxon>Teleostei</taxon>
        <taxon>Neoteleostei</taxon>
        <taxon>Acanthomorphata</taxon>
        <taxon>Eupercaria</taxon>
        <taxon>Perciformes</taxon>
        <taxon>Cottioidei</taxon>
        <taxon>Cottales</taxon>
        <taxon>Liparidae</taxon>
        <taxon>Liparis</taxon>
    </lineage>
</organism>
<feature type="transmembrane region" description="Helical" evidence="1">
    <location>
        <begin position="82"/>
        <end position="103"/>
    </location>
</feature>
<dbReference type="AlphaFoldDB" id="A0A4Z2HAB3"/>
<proteinExistence type="predicted"/>
<comment type="caution">
    <text evidence="2">The sequence shown here is derived from an EMBL/GenBank/DDBJ whole genome shotgun (WGS) entry which is preliminary data.</text>
</comment>
<keyword evidence="1" id="KW-0812">Transmembrane</keyword>
<sequence>MELMIVRRSFTQHVRVHVMAVEVSRDLTVQVLEDANVVKLSGTQQALREAIRKGEPKCLGFITAGVVAMVLDKHCTMKILQVNLMASSASTLLAVVAVIIYSVDMNRNPESPCVKTQYEGCGEEHYATVGTRFISCHHVVMPTTLRLDILQ</sequence>
<evidence type="ECO:0000313" key="2">
    <source>
        <dbReference type="EMBL" id="TNN62749.1"/>
    </source>
</evidence>
<evidence type="ECO:0000256" key="1">
    <source>
        <dbReference type="SAM" id="Phobius"/>
    </source>
</evidence>
<evidence type="ECO:0000313" key="3">
    <source>
        <dbReference type="Proteomes" id="UP000314294"/>
    </source>
</evidence>